<dbReference type="Gene3D" id="1.10.1740.10">
    <property type="match status" value="1"/>
</dbReference>
<dbReference type="InterPro" id="IPR013325">
    <property type="entry name" value="RNA_pol_sigma_r2"/>
</dbReference>
<evidence type="ECO:0000256" key="2">
    <source>
        <dbReference type="ARBA" id="ARBA00023015"/>
    </source>
</evidence>
<accession>A0ABW1IG39</accession>
<organism evidence="7 8">
    <name type="scientific">Pseudonocardia lutea</name>
    <dbReference type="NCBI Taxonomy" id="2172015"/>
    <lineage>
        <taxon>Bacteria</taxon>
        <taxon>Bacillati</taxon>
        <taxon>Actinomycetota</taxon>
        <taxon>Actinomycetes</taxon>
        <taxon>Pseudonocardiales</taxon>
        <taxon>Pseudonocardiaceae</taxon>
        <taxon>Pseudonocardia</taxon>
    </lineage>
</organism>
<dbReference type="EMBL" id="JBHSQK010000118">
    <property type="protein sequence ID" value="MFC5952707.1"/>
    <property type="molecule type" value="Genomic_DNA"/>
</dbReference>
<dbReference type="SUPFAM" id="SSF88946">
    <property type="entry name" value="Sigma2 domain of RNA polymerase sigma factors"/>
    <property type="match status" value="1"/>
</dbReference>
<dbReference type="RefSeq" id="WP_379571849.1">
    <property type="nucleotide sequence ID" value="NZ_JBHSQK010000118.1"/>
</dbReference>
<dbReference type="InterPro" id="IPR014284">
    <property type="entry name" value="RNA_pol_sigma-70_dom"/>
</dbReference>
<dbReference type="InterPro" id="IPR007627">
    <property type="entry name" value="RNA_pol_sigma70_r2"/>
</dbReference>
<dbReference type="PANTHER" id="PTHR43133:SF62">
    <property type="entry name" value="RNA POLYMERASE SIGMA FACTOR SIGZ"/>
    <property type="match status" value="1"/>
</dbReference>
<keyword evidence="8" id="KW-1185">Reference proteome</keyword>
<dbReference type="PANTHER" id="PTHR43133">
    <property type="entry name" value="RNA POLYMERASE ECF-TYPE SIGMA FACTO"/>
    <property type="match status" value="1"/>
</dbReference>
<dbReference type="CDD" id="cd06171">
    <property type="entry name" value="Sigma70_r4"/>
    <property type="match status" value="1"/>
</dbReference>
<dbReference type="InterPro" id="IPR036388">
    <property type="entry name" value="WH-like_DNA-bd_sf"/>
</dbReference>
<evidence type="ECO:0000313" key="8">
    <source>
        <dbReference type="Proteomes" id="UP001596119"/>
    </source>
</evidence>
<dbReference type="SUPFAM" id="SSF88659">
    <property type="entry name" value="Sigma3 and sigma4 domains of RNA polymerase sigma factors"/>
    <property type="match status" value="1"/>
</dbReference>
<proteinExistence type="inferred from homology"/>
<keyword evidence="4" id="KW-0804">Transcription</keyword>
<dbReference type="InterPro" id="IPR013324">
    <property type="entry name" value="RNA_pol_sigma_r3/r4-like"/>
</dbReference>
<reference evidence="8" key="1">
    <citation type="journal article" date="2019" name="Int. J. Syst. Evol. Microbiol.">
        <title>The Global Catalogue of Microorganisms (GCM) 10K type strain sequencing project: providing services to taxonomists for standard genome sequencing and annotation.</title>
        <authorList>
            <consortium name="The Broad Institute Genomics Platform"/>
            <consortium name="The Broad Institute Genome Sequencing Center for Infectious Disease"/>
            <person name="Wu L."/>
            <person name="Ma J."/>
        </authorList>
    </citation>
    <scope>NUCLEOTIDE SEQUENCE [LARGE SCALE GENOMIC DNA]</scope>
    <source>
        <strain evidence="8">CGMCC 4.7397</strain>
    </source>
</reference>
<dbReference type="Pfam" id="PF04542">
    <property type="entry name" value="Sigma70_r2"/>
    <property type="match status" value="1"/>
</dbReference>
<dbReference type="Pfam" id="PF08281">
    <property type="entry name" value="Sigma70_r4_2"/>
    <property type="match status" value="1"/>
</dbReference>
<sequence length="192" mass="20435">MAWRAGPVDGFPDDLLLAGLAAGDTELSVAFVRRFQSRVFGAAMAVLGDPRQAEDVAQQAFERAWRHAAVFDPRRGSVTTWLTAITHHLAVDAVRARRAAPVDPLDLEEVLGAAPDGPERATLAAESAAELRAAIRALPAEQGRALVLAAFRGLTAREVAESEGIPVGTAKTRIRTAMLRLATALEPKWGPS</sequence>
<keyword evidence="3" id="KW-0731">Sigma factor</keyword>
<dbReference type="NCBIfam" id="TIGR02937">
    <property type="entry name" value="sigma70-ECF"/>
    <property type="match status" value="1"/>
</dbReference>
<evidence type="ECO:0000259" key="5">
    <source>
        <dbReference type="Pfam" id="PF04542"/>
    </source>
</evidence>
<name>A0ABW1IG39_9PSEU</name>
<feature type="domain" description="RNA polymerase sigma-70 region 2" evidence="5">
    <location>
        <begin position="31"/>
        <end position="98"/>
    </location>
</feature>
<evidence type="ECO:0000313" key="7">
    <source>
        <dbReference type="EMBL" id="MFC5952707.1"/>
    </source>
</evidence>
<evidence type="ECO:0000256" key="4">
    <source>
        <dbReference type="ARBA" id="ARBA00023163"/>
    </source>
</evidence>
<dbReference type="Gene3D" id="1.10.10.10">
    <property type="entry name" value="Winged helix-like DNA-binding domain superfamily/Winged helix DNA-binding domain"/>
    <property type="match status" value="1"/>
</dbReference>
<gene>
    <name evidence="7" type="ORF">ACFQH9_31055</name>
</gene>
<feature type="domain" description="RNA polymerase sigma factor 70 region 4 type 2" evidence="6">
    <location>
        <begin position="130"/>
        <end position="181"/>
    </location>
</feature>
<dbReference type="Proteomes" id="UP001596119">
    <property type="component" value="Unassembled WGS sequence"/>
</dbReference>
<comment type="caution">
    <text evidence="7">The sequence shown here is derived from an EMBL/GenBank/DDBJ whole genome shotgun (WGS) entry which is preliminary data.</text>
</comment>
<dbReference type="InterPro" id="IPR039425">
    <property type="entry name" value="RNA_pol_sigma-70-like"/>
</dbReference>
<protein>
    <submittedName>
        <fullName evidence="7">RNA polymerase sigma factor</fullName>
    </submittedName>
</protein>
<comment type="similarity">
    <text evidence="1">Belongs to the sigma-70 factor family. ECF subfamily.</text>
</comment>
<evidence type="ECO:0000259" key="6">
    <source>
        <dbReference type="Pfam" id="PF08281"/>
    </source>
</evidence>
<evidence type="ECO:0000256" key="1">
    <source>
        <dbReference type="ARBA" id="ARBA00010641"/>
    </source>
</evidence>
<dbReference type="InterPro" id="IPR013249">
    <property type="entry name" value="RNA_pol_sigma70_r4_t2"/>
</dbReference>
<keyword evidence="2" id="KW-0805">Transcription regulation</keyword>
<evidence type="ECO:0000256" key="3">
    <source>
        <dbReference type="ARBA" id="ARBA00023082"/>
    </source>
</evidence>